<organism evidence="1 2">
    <name type="scientific">Ficus carica</name>
    <name type="common">Common fig</name>
    <dbReference type="NCBI Taxonomy" id="3494"/>
    <lineage>
        <taxon>Eukaryota</taxon>
        <taxon>Viridiplantae</taxon>
        <taxon>Streptophyta</taxon>
        <taxon>Embryophyta</taxon>
        <taxon>Tracheophyta</taxon>
        <taxon>Spermatophyta</taxon>
        <taxon>Magnoliopsida</taxon>
        <taxon>eudicotyledons</taxon>
        <taxon>Gunneridae</taxon>
        <taxon>Pentapetalae</taxon>
        <taxon>rosids</taxon>
        <taxon>fabids</taxon>
        <taxon>Rosales</taxon>
        <taxon>Moraceae</taxon>
        <taxon>Ficeae</taxon>
        <taxon>Ficus</taxon>
    </lineage>
</organism>
<protein>
    <submittedName>
        <fullName evidence="1">Uncharacterized protein</fullName>
    </submittedName>
</protein>
<evidence type="ECO:0000313" key="1">
    <source>
        <dbReference type="EMBL" id="GMN54055.1"/>
    </source>
</evidence>
<dbReference type="Proteomes" id="UP001187192">
    <property type="component" value="Unassembled WGS sequence"/>
</dbReference>
<proteinExistence type="predicted"/>
<dbReference type="EMBL" id="BTGU01000049">
    <property type="protein sequence ID" value="GMN54055.1"/>
    <property type="molecule type" value="Genomic_DNA"/>
</dbReference>
<name>A0AA88DDH7_FICCA</name>
<dbReference type="AlphaFoldDB" id="A0AA88DDH7"/>
<evidence type="ECO:0000313" key="2">
    <source>
        <dbReference type="Proteomes" id="UP001187192"/>
    </source>
</evidence>
<comment type="caution">
    <text evidence="1">The sequence shown here is derived from an EMBL/GenBank/DDBJ whole genome shotgun (WGS) entry which is preliminary data.</text>
</comment>
<sequence>MDRIDARSPFKGPKSVAVPASIERRFKQMEPNKYCLFHCEIGHLTSKCYDLKDEIKDLIRRGCLQEYRHDRGWESDHRE</sequence>
<reference evidence="1" key="1">
    <citation type="submission" date="2023-07" db="EMBL/GenBank/DDBJ databases">
        <title>draft genome sequence of fig (Ficus carica).</title>
        <authorList>
            <person name="Takahashi T."/>
            <person name="Nishimura K."/>
        </authorList>
    </citation>
    <scope>NUCLEOTIDE SEQUENCE</scope>
</reference>
<gene>
    <name evidence="1" type="ORF">TIFTF001_023208</name>
</gene>
<keyword evidence="2" id="KW-1185">Reference proteome</keyword>
<accession>A0AA88DDH7</accession>